<dbReference type="CDD" id="cd07067">
    <property type="entry name" value="HP_PGM_like"/>
    <property type="match status" value="1"/>
</dbReference>
<dbReference type="Gene3D" id="3.40.50.1240">
    <property type="entry name" value="Phosphoglycerate mutase-like"/>
    <property type="match status" value="1"/>
</dbReference>
<dbReference type="PROSITE" id="PS00175">
    <property type="entry name" value="PG_MUTASE"/>
    <property type="match status" value="1"/>
</dbReference>
<dbReference type="SMART" id="SM00855">
    <property type="entry name" value="PGAM"/>
    <property type="match status" value="1"/>
</dbReference>
<evidence type="ECO:0000256" key="4">
    <source>
        <dbReference type="ARBA" id="ARBA00023235"/>
    </source>
</evidence>
<keyword evidence="4" id="KW-0413">Isomerase</keyword>
<comment type="similarity">
    <text evidence="1">Belongs to the phosphoglycerate mutase family. BPG-dependent PGAM subfamily.</text>
</comment>
<evidence type="ECO:0000256" key="3">
    <source>
        <dbReference type="ARBA" id="ARBA00023152"/>
    </source>
</evidence>
<evidence type="ECO:0000313" key="7">
    <source>
        <dbReference type="EMBL" id="MBS3061665.1"/>
    </source>
</evidence>
<accession>A0A8T4LEF0</accession>
<feature type="binding site" evidence="6">
    <location>
        <position position="61"/>
    </location>
    <ligand>
        <name>substrate</name>
    </ligand>
</feature>
<evidence type="ECO:0000256" key="2">
    <source>
        <dbReference type="ARBA" id="ARBA00012028"/>
    </source>
</evidence>
<feature type="active site" description="Proton donor/acceptor" evidence="5">
    <location>
        <position position="88"/>
    </location>
</feature>
<dbReference type="GO" id="GO:0006096">
    <property type="term" value="P:glycolytic process"/>
    <property type="evidence" value="ECO:0007669"/>
    <property type="project" value="UniProtKB-KW"/>
</dbReference>
<sequence>MSKTIWILRHGQSDLNRAERFSGRAHAVLTLKGKRDSAAIGKVIRKENSRVDGVFASPAFRARETALILCKKLDFDSKKIVFDPALVEQNFGWWEKKPRDEIETRFPGVVGNWRKDHYKVRPLHGENYWEIEKRVRPFVRKLKKSRLETIVVVTHANTMRLLLKCLLGLDREKTNRLKVHNTIFYQITEKNRVFRLKKRLV</sequence>
<dbReference type="EC" id="5.4.2.11" evidence="2"/>
<dbReference type="AlphaFoldDB" id="A0A8T4LEF0"/>
<name>A0A8T4LEF0_9ARCH</name>
<reference evidence="7" key="2">
    <citation type="submission" date="2021-05" db="EMBL/GenBank/DDBJ databases">
        <title>Protein family content uncovers lineage relationships and bacterial pathway maintenance mechanisms in DPANN archaea.</title>
        <authorList>
            <person name="Castelle C.J."/>
            <person name="Meheust R."/>
            <person name="Jaffe A.L."/>
            <person name="Seitz K."/>
            <person name="Gong X."/>
            <person name="Baker B.J."/>
            <person name="Banfield J.F."/>
        </authorList>
    </citation>
    <scope>NUCLEOTIDE SEQUENCE</scope>
    <source>
        <strain evidence="7">RIFCSPLOWO2_01_FULL_AR10_48_17</strain>
    </source>
</reference>
<evidence type="ECO:0000256" key="6">
    <source>
        <dbReference type="PIRSR" id="PIRSR613078-2"/>
    </source>
</evidence>
<protein>
    <recommendedName>
        <fullName evidence="2">phosphoglycerate mutase (2,3-diphosphoglycerate-dependent)</fullName>
        <ecNumber evidence="2">5.4.2.11</ecNumber>
    </recommendedName>
</protein>
<dbReference type="Pfam" id="PF00300">
    <property type="entry name" value="His_Phos_1"/>
    <property type="match status" value="1"/>
</dbReference>
<dbReference type="PIRSF" id="PIRSF000709">
    <property type="entry name" value="6PFK_2-Ptase"/>
    <property type="match status" value="1"/>
</dbReference>
<gene>
    <name evidence="7" type="ORF">J4215_03720</name>
</gene>
<organism evidence="7 8">
    <name type="scientific">Candidatus Iainarchaeum sp</name>
    <dbReference type="NCBI Taxonomy" id="3101447"/>
    <lineage>
        <taxon>Archaea</taxon>
        <taxon>Candidatus Iainarchaeota</taxon>
        <taxon>Candidatus Iainarchaeia</taxon>
        <taxon>Candidatus Iainarchaeales</taxon>
        <taxon>Candidatus Iainarchaeaceae</taxon>
        <taxon>Candidatus Iainarchaeum</taxon>
    </lineage>
</organism>
<dbReference type="InterPro" id="IPR001345">
    <property type="entry name" value="PG/BPGM_mutase_AS"/>
</dbReference>
<evidence type="ECO:0000256" key="1">
    <source>
        <dbReference type="ARBA" id="ARBA00006717"/>
    </source>
</evidence>
<dbReference type="InterPro" id="IPR013078">
    <property type="entry name" value="His_Pase_superF_clade-1"/>
</dbReference>
<reference evidence="7" key="1">
    <citation type="submission" date="2021-03" db="EMBL/GenBank/DDBJ databases">
        <authorList>
            <person name="Jaffe A."/>
        </authorList>
    </citation>
    <scope>NUCLEOTIDE SEQUENCE</scope>
    <source>
        <strain evidence="7">RIFCSPLOWO2_01_FULL_AR10_48_17</strain>
    </source>
</reference>
<evidence type="ECO:0000256" key="5">
    <source>
        <dbReference type="PIRSR" id="PIRSR613078-1"/>
    </source>
</evidence>
<dbReference type="PANTHER" id="PTHR11931">
    <property type="entry name" value="PHOSPHOGLYCERATE MUTASE"/>
    <property type="match status" value="1"/>
</dbReference>
<dbReference type="Proteomes" id="UP000675968">
    <property type="component" value="Unassembled WGS sequence"/>
</dbReference>
<comment type="caution">
    <text evidence="7">The sequence shown here is derived from an EMBL/GenBank/DDBJ whole genome shotgun (WGS) entry which is preliminary data.</text>
</comment>
<dbReference type="InterPro" id="IPR005952">
    <property type="entry name" value="Phosphogly_mut1"/>
</dbReference>
<feature type="active site" description="Tele-phosphohistidine intermediate" evidence="5">
    <location>
        <position position="10"/>
    </location>
</feature>
<proteinExistence type="inferred from homology"/>
<keyword evidence="3" id="KW-0324">Glycolysis</keyword>
<dbReference type="InterPro" id="IPR029033">
    <property type="entry name" value="His_PPase_superfam"/>
</dbReference>
<evidence type="ECO:0000313" key="8">
    <source>
        <dbReference type="Proteomes" id="UP000675968"/>
    </source>
</evidence>
<dbReference type="SUPFAM" id="SSF53254">
    <property type="entry name" value="Phosphoglycerate mutase-like"/>
    <property type="match status" value="1"/>
</dbReference>
<feature type="binding site" evidence="6">
    <location>
        <begin position="9"/>
        <end position="16"/>
    </location>
    <ligand>
        <name>substrate</name>
    </ligand>
</feature>
<dbReference type="GO" id="GO:0004619">
    <property type="term" value="F:phosphoglycerate mutase activity"/>
    <property type="evidence" value="ECO:0007669"/>
    <property type="project" value="UniProtKB-EC"/>
</dbReference>
<dbReference type="EMBL" id="JAGVWC010000010">
    <property type="protein sequence ID" value="MBS3061665.1"/>
    <property type="molecule type" value="Genomic_DNA"/>
</dbReference>